<evidence type="ECO:0000313" key="1">
    <source>
        <dbReference type="EMBL" id="JAH00766.1"/>
    </source>
</evidence>
<reference evidence="1" key="1">
    <citation type="submission" date="2014-11" db="EMBL/GenBank/DDBJ databases">
        <authorList>
            <person name="Amaro Gonzalez C."/>
        </authorList>
    </citation>
    <scope>NUCLEOTIDE SEQUENCE</scope>
</reference>
<dbReference type="AlphaFoldDB" id="A0A0E9P823"/>
<sequence length="38" mass="4252">MCGALIFSTYLQKSCKYVGCYGYMLYSSPFQSVNILTA</sequence>
<organism evidence="1">
    <name type="scientific">Anguilla anguilla</name>
    <name type="common">European freshwater eel</name>
    <name type="synonym">Muraena anguilla</name>
    <dbReference type="NCBI Taxonomy" id="7936"/>
    <lineage>
        <taxon>Eukaryota</taxon>
        <taxon>Metazoa</taxon>
        <taxon>Chordata</taxon>
        <taxon>Craniata</taxon>
        <taxon>Vertebrata</taxon>
        <taxon>Euteleostomi</taxon>
        <taxon>Actinopterygii</taxon>
        <taxon>Neopterygii</taxon>
        <taxon>Teleostei</taxon>
        <taxon>Anguilliformes</taxon>
        <taxon>Anguillidae</taxon>
        <taxon>Anguilla</taxon>
    </lineage>
</organism>
<reference evidence="1" key="2">
    <citation type="journal article" date="2015" name="Fish Shellfish Immunol.">
        <title>Early steps in the European eel (Anguilla anguilla)-Vibrio vulnificus interaction in the gills: Role of the RtxA13 toxin.</title>
        <authorList>
            <person name="Callol A."/>
            <person name="Pajuelo D."/>
            <person name="Ebbesson L."/>
            <person name="Teles M."/>
            <person name="MacKenzie S."/>
            <person name="Amaro C."/>
        </authorList>
    </citation>
    <scope>NUCLEOTIDE SEQUENCE</scope>
</reference>
<dbReference type="EMBL" id="GBXM01107811">
    <property type="protein sequence ID" value="JAH00766.1"/>
    <property type="molecule type" value="Transcribed_RNA"/>
</dbReference>
<name>A0A0E9P823_ANGAN</name>
<proteinExistence type="predicted"/>
<protein>
    <submittedName>
        <fullName evidence="1">Uncharacterized protein</fullName>
    </submittedName>
</protein>
<accession>A0A0E9P823</accession>